<gene>
    <name evidence="1" type="ORF">S12H4_40129</name>
</gene>
<accession>X1SC99</accession>
<feature type="non-terminal residue" evidence="1">
    <location>
        <position position="81"/>
    </location>
</feature>
<sequence>MNHYWKFIVFSLIAAGWSASVPAQVLGAGQQVIAKLEKDKVTIKVNGKLFRCYKFAALQKYPYFWPVNGPASDKSVTTETS</sequence>
<proteinExistence type="predicted"/>
<organism evidence="1">
    <name type="scientific">marine sediment metagenome</name>
    <dbReference type="NCBI Taxonomy" id="412755"/>
    <lineage>
        <taxon>unclassified sequences</taxon>
        <taxon>metagenomes</taxon>
        <taxon>ecological metagenomes</taxon>
    </lineage>
</organism>
<dbReference type="AlphaFoldDB" id="X1SC99"/>
<comment type="caution">
    <text evidence="1">The sequence shown here is derived from an EMBL/GenBank/DDBJ whole genome shotgun (WGS) entry which is preliminary data.</text>
</comment>
<evidence type="ECO:0000313" key="1">
    <source>
        <dbReference type="EMBL" id="GAI90598.1"/>
    </source>
</evidence>
<protein>
    <submittedName>
        <fullName evidence="1">Uncharacterized protein</fullName>
    </submittedName>
</protein>
<reference evidence="1" key="1">
    <citation type="journal article" date="2014" name="Front. Microbiol.">
        <title>High frequency of phylogenetically diverse reductive dehalogenase-homologous genes in deep subseafloor sedimentary metagenomes.</title>
        <authorList>
            <person name="Kawai M."/>
            <person name="Futagami T."/>
            <person name="Toyoda A."/>
            <person name="Takaki Y."/>
            <person name="Nishi S."/>
            <person name="Hori S."/>
            <person name="Arai W."/>
            <person name="Tsubouchi T."/>
            <person name="Morono Y."/>
            <person name="Uchiyama I."/>
            <person name="Ito T."/>
            <person name="Fujiyama A."/>
            <person name="Inagaki F."/>
            <person name="Takami H."/>
        </authorList>
    </citation>
    <scope>NUCLEOTIDE SEQUENCE</scope>
    <source>
        <strain evidence="1">Expedition CK06-06</strain>
    </source>
</reference>
<name>X1SC99_9ZZZZ</name>
<dbReference type="EMBL" id="BARW01024325">
    <property type="protein sequence ID" value="GAI90598.1"/>
    <property type="molecule type" value="Genomic_DNA"/>
</dbReference>